<keyword evidence="3" id="KW-0472">Membrane</keyword>
<accession>A0A7L5DS78</accession>
<evidence type="ECO:0000256" key="3">
    <source>
        <dbReference type="SAM" id="Phobius"/>
    </source>
</evidence>
<feature type="transmembrane region" description="Helical" evidence="3">
    <location>
        <begin position="195"/>
        <end position="216"/>
    </location>
</feature>
<keyword evidence="5" id="KW-1185">Reference proteome</keyword>
<gene>
    <name evidence="4" type="ORF">HH216_18060</name>
</gene>
<protein>
    <submittedName>
        <fullName evidence="4">Uncharacterized protein</fullName>
    </submittedName>
</protein>
<dbReference type="KEGG" id="srho:HH216_18060"/>
<evidence type="ECO:0000313" key="5">
    <source>
        <dbReference type="Proteomes" id="UP000501128"/>
    </source>
</evidence>
<organism evidence="4 5">
    <name type="scientific">Spirosoma rhododendri</name>
    <dbReference type="NCBI Taxonomy" id="2728024"/>
    <lineage>
        <taxon>Bacteria</taxon>
        <taxon>Pseudomonadati</taxon>
        <taxon>Bacteroidota</taxon>
        <taxon>Cytophagia</taxon>
        <taxon>Cytophagales</taxon>
        <taxon>Cytophagaceae</taxon>
        <taxon>Spirosoma</taxon>
    </lineage>
</organism>
<name>A0A7L5DS78_9BACT</name>
<keyword evidence="1" id="KW-0175">Coiled coil</keyword>
<proteinExistence type="predicted"/>
<dbReference type="Proteomes" id="UP000501128">
    <property type="component" value="Chromosome"/>
</dbReference>
<evidence type="ECO:0000256" key="2">
    <source>
        <dbReference type="SAM" id="MobiDB-lite"/>
    </source>
</evidence>
<keyword evidence="3" id="KW-1133">Transmembrane helix</keyword>
<reference evidence="4 5" key="1">
    <citation type="submission" date="2020-04" db="EMBL/GenBank/DDBJ databases">
        <title>Genome sequencing of novel species.</title>
        <authorList>
            <person name="Heo J."/>
            <person name="Kim S.-J."/>
            <person name="Kim J.-S."/>
            <person name="Hong S.-B."/>
            <person name="Kwon S.-W."/>
        </authorList>
    </citation>
    <scope>NUCLEOTIDE SEQUENCE [LARGE SCALE GENOMIC DNA]</scope>
    <source>
        <strain evidence="4 5">CJU-R4</strain>
    </source>
</reference>
<evidence type="ECO:0000256" key="1">
    <source>
        <dbReference type="SAM" id="Coils"/>
    </source>
</evidence>
<keyword evidence="3" id="KW-0812">Transmembrane</keyword>
<sequence length="336" mass="35817">MSFSERLRSLVRSTPAAPPASSLAPAVKPPLPAPVSAVAGVAQVPAEPLPTWLTDEETLRDEGVLYGLSDADPDDKLALIRVYSSRQTAPLTQTIGQLTAQIRELTAQLTQHEQQQQAIRQRLDSLRNQQLTAPHPARSIGSLALGIGSGAGAFFLIDQALQPAYGNLFISLGICLAGLAGPFSQPAEPDRQRAIGWFLNTLGLPLAVSGFVLATAAANESIGQALMLSGLLLVLLPTAGRLMGSGLRAMSSRAVRATYPALIDELATQAAVVQQEINIVGAQKAGLTALLNQNEIELTRQHAQRDALIQLFLSEFALARSLRDRLTENQREALFT</sequence>
<feature type="region of interest" description="Disordered" evidence="2">
    <location>
        <begin position="1"/>
        <end position="25"/>
    </location>
</feature>
<feature type="transmembrane region" description="Helical" evidence="3">
    <location>
        <begin position="163"/>
        <end position="183"/>
    </location>
</feature>
<feature type="transmembrane region" description="Helical" evidence="3">
    <location>
        <begin position="222"/>
        <end position="243"/>
    </location>
</feature>
<feature type="coiled-coil region" evidence="1">
    <location>
        <begin position="95"/>
        <end position="129"/>
    </location>
</feature>
<evidence type="ECO:0000313" key="4">
    <source>
        <dbReference type="EMBL" id="QJD80103.1"/>
    </source>
</evidence>
<dbReference type="RefSeq" id="WP_169552062.1">
    <property type="nucleotide sequence ID" value="NZ_CP051677.1"/>
</dbReference>
<dbReference type="AlphaFoldDB" id="A0A7L5DS78"/>
<dbReference type="EMBL" id="CP051677">
    <property type="protein sequence ID" value="QJD80103.1"/>
    <property type="molecule type" value="Genomic_DNA"/>
</dbReference>